<dbReference type="OrthoDB" id="9810895at2"/>
<dbReference type="EMBL" id="FNVD01000001">
    <property type="protein sequence ID" value="SEF40982.1"/>
    <property type="molecule type" value="Genomic_DNA"/>
</dbReference>
<organism evidence="1 2">
    <name type="scientific">Jhaorihella thermophila</name>
    <dbReference type="NCBI Taxonomy" id="488547"/>
    <lineage>
        <taxon>Bacteria</taxon>
        <taxon>Pseudomonadati</taxon>
        <taxon>Pseudomonadota</taxon>
        <taxon>Alphaproteobacteria</taxon>
        <taxon>Rhodobacterales</taxon>
        <taxon>Paracoccaceae</taxon>
        <taxon>Jhaorihella</taxon>
    </lineage>
</organism>
<evidence type="ECO:0000313" key="1">
    <source>
        <dbReference type="EMBL" id="SEF40982.1"/>
    </source>
</evidence>
<reference evidence="1 2" key="1">
    <citation type="submission" date="2016-10" db="EMBL/GenBank/DDBJ databases">
        <authorList>
            <person name="de Groot N.N."/>
        </authorList>
    </citation>
    <scope>NUCLEOTIDE SEQUENCE [LARGE SCALE GENOMIC DNA]</scope>
    <source>
        <strain evidence="1 2">DSM 23413</strain>
    </source>
</reference>
<dbReference type="AlphaFoldDB" id="A0A1H5RRK1"/>
<name>A0A1H5RRK1_9RHOB</name>
<protein>
    <submittedName>
        <fullName evidence="1">Uncharacterized protein</fullName>
    </submittedName>
</protein>
<dbReference type="Proteomes" id="UP000236742">
    <property type="component" value="Unassembled WGS sequence"/>
</dbReference>
<keyword evidence="2" id="KW-1185">Reference proteome</keyword>
<gene>
    <name evidence="1" type="ORF">SAMN05421751_101121</name>
</gene>
<sequence length="105" mass="10964">MAETFVKMTMGLGLMVLAATQLRAEGMRDCAPRAQVVERLAAAYGEVPHSIGLTAQGVVVELFASELTGTWTITATRADGRTCLVASGEAFDTIARPAPIPGLDA</sequence>
<dbReference type="RefSeq" id="WP_104006173.1">
    <property type="nucleotide sequence ID" value="NZ_FNVD01000001.1"/>
</dbReference>
<evidence type="ECO:0000313" key="2">
    <source>
        <dbReference type="Proteomes" id="UP000236742"/>
    </source>
</evidence>
<accession>A0A1H5RRK1</accession>
<proteinExistence type="predicted"/>